<feature type="region of interest" description="Disordered" evidence="1">
    <location>
        <begin position="36"/>
        <end position="86"/>
    </location>
</feature>
<dbReference type="AlphaFoldDB" id="A0ABD1HWA4"/>
<gene>
    <name evidence="2" type="ORF">AAHA92_09873</name>
</gene>
<dbReference type="Proteomes" id="UP001567538">
    <property type="component" value="Unassembled WGS sequence"/>
</dbReference>
<sequence length="86" mass="8684">MLHSPAPGVASTAESSSSPALLSGLVVAPAQPPVAASEDFVTPVGMGSKSASGTTGRRSAVTDSRRTAVTDSRWSADHRCRAETTS</sequence>
<name>A0ABD1HWA4_SALDI</name>
<feature type="compositionally biased region" description="Basic and acidic residues" evidence="1">
    <location>
        <begin position="63"/>
        <end position="86"/>
    </location>
</feature>
<comment type="caution">
    <text evidence="2">The sequence shown here is derived from an EMBL/GenBank/DDBJ whole genome shotgun (WGS) entry which is preliminary data.</text>
</comment>
<accession>A0ABD1HWA4</accession>
<keyword evidence="3" id="KW-1185">Reference proteome</keyword>
<organism evidence="2 3">
    <name type="scientific">Salvia divinorum</name>
    <name type="common">Maria pastora</name>
    <name type="synonym">Diviner's sage</name>
    <dbReference type="NCBI Taxonomy" id="28513"/>
    <lineage>
        <taxon>Eukaryota</taxon>
        <taxon>Viridiplantae</taxon>
        <taxon>Streptophyta</taxon>
        <taxon>Embryophyta</taxon>
        <taxon>Tracheophyta</taxon>
        <taxon>Spermatophyta</taxon>
        <taxon>Magnoliopsida</taxon>
        <taxon>eudicotyledons</taxon>
        <taxon>Gunneridae</taxon>
        <taxon>Pentapetalae</taxon>
        <taxon>asterids</taxon>
        <taxon>lamiids</taxon>
        <taxon>Lamiales</taxon>
        <taxon>Lamiaceae</taxon>
        <taxon>Nepetoideae</taxon>
        <taxon>Mentheae</taxon>
        <taxon>Salviinae</taxon>
        <taxon>Salvia</taxon>
        <taxon>Salvia subgen. Calosphace</taxon>
    </lineage>
</organism>
<reference evidence="2 3" key="1">
    <citation type="submission" date="2024-06" db="EMBL/GenBank/DDBJ databases">
        <title>A chromosome level genome sequence of Diviner's sage (Salvia divinorum).</title>
        <authorList>
            <person name="Ford S.A."/>
            <person name="Ro D.-K."/>
            <person name="Ness R.W."/>
            <person name="Phillips M.A."/>
        </authorList>
    </citation>
    <scope>NUCLEOTIDE SEQUENCE [LARGE SCALE GENOMIC DNA]</scope>
    <source>
        <strain evidence="2">SAF-2024a</strain>
        <tissue evidence="2">Leaf</tissue>
    </source>
</reference>
<proteinExistence type="predicted"/>
<evidence type="ECO:0000313" key="3">
    <source>
        <dbReference type="Proteomes" id="UP001567538"/>
    </source>
</evidence>
<protein>
    <submittedName>
        <fullName evidence="2">Uncharacterized protein</fullName>
    </submittedName>
</protein>
<dbReference type="EMBL" id="JBEAFC010000004">
    <property type="protein sequence ID" value="KAL1559539.1"/>
    <property type="molecule type" value="Genomic_DNA"/>
</dbReference>
<evidence type="ECO:0000256" key="1">
    <source>
        <dbReference type="SAM" id="MobiDB-lite"/>
    </source>
</evidence>
<evidence type="ECO:0000313" key="2">
    <source>
        <dbReference type="EMBL" id="KAL1559539.1"/>
    </source>
</evidence>